<sequence length="117" mass="13846">MDKWTLKYKTKCYNCGEVADQIIEIYPNQAFVKCSNCGATRYYILKKVWVDSDNIIEIEKNKKGKYDNWVLEKDVECYNCGKYAPQDILITDSGMYVRCRNCGFTRYYTFHMMDVGH</sequence>
<reference evidence="1" key="1">
    <citation type="submission" date="2011-05" db="EMBL/GenBank/DDBJ databases">
        <title>Complete sequence of chromosome of Methanothermococcus okinawensis IH1.</title>
        <authorList>
            <consortium name="US DOE Joint Genome Institute"/>
            <person name="Lucas S."/>
            <person name="Han J."/>
            <person name="Lapidus A."/>
            <person name="Cheng J.-F."/>
            <person name="Goodwin L."/>
            <person name="Pitluck S."/>
            <person name="Peters L."/>
            <person name="Mikhailova N."/>
            <person name="Held B."/>
            <person name="Han C."/>
            <person name="Tapia R."/>
            <person name="Land M."/>
            <person name="Hauser L."/>
            <person name="Kyrpides N."/>
            <person name="Ivanova N."/>
            <person name="Pagani I."/>
            <person name="Sieprawska-Lupa M."/>
            <person name="Takai K."/>
            <person name="Miyazaki J."/>
            <person name="Whitman W."/>
            <person name="Woyke T."/>
        </authorList>
    </citation>
    <scope>NUCLEOTIDE SEQUENCE [LARGE SCALE GENOMIC DNA]</scope>
    <source>
        <strain evidence="1">IH1</strain>
    </source>
</reference>
<evidence type="ECO:0000313" key="2">
    <source>
        <dbReference type="Proteomes" id="UP000009296"/>
    </source>
</evidence>
<dbReference type="GeneID" id="10772648"/>
<organism evidence="1 2">
    <name type="scientific">Methanothermococcus okinawensis (strain DSM 14208 / JCM 11175 / IH1)</name>
    <dbReference type="NCBI Taxonomy" id="647113"/>
    <lineage>
        <taxon>Archaea</taxon>
        <taxon>Methanobacteriati</taxon>
        <taxon>Methanobacteriota</taxon>
        <taxon>Methanomada group</taxon>
        <taxon>Methanococci</taxon>
        <taxon>Methanococcales</taxon>
        <taxon>Methanococcaceae</taxon>
        <taxon>Methanothermococcus</taxon>
    </lineage>
</organism>
<dbReference type="AlphaFoldDB" id="F8ALB7"/>
<protein>
    <submittedName>
        <fullName evidence="1">Uncharacterized protein</fullName>
    </submittedName>
</protein>
<name>F8ALB7_METOI</name>
<dbReference type="OrthoDB" id="116994at2157"/>
<evidence type="ECO:0000313" key="1">
    <source>
        <dbReference type="EMBL" id="AEH06505.1"/>
    </source>
</evidence>
<dbReference type="HOGENOM" id="CLU_157007_0_0_2"/>
<dbReference type="EMBL" id="CP002792">
    <property type="protein sequence ID" value="AEH06505.1"/>
    <property type="molecule type" value="Genomic_DNA"/>
</dbReference>
<keyword evidence="2" id="KW-1185">Reference proteome</keyword>
<proteinExistence type="predicted"/>
<dbReference type="STRING" id="647113.Metok_0525"/>
<dbReference type="RefSeq" id="WP_013866691.1">
    <property type="nucleotide sequence ID" value="NC_015636.1"/>
</dbReference>
<gene>
    <name evidence="1" type="ordered locus">Metok_0525</name>
</gene>
<dbReference type="KEGG" id="mok:Metok_0525"/>
<dbReference type="Proteomes" id="UP000009296">
    <property type="component" value="Chromosome"/>
</dbReference>
<accession>F8ALB7</accession>
<dbReference type="eggNOG" id="arCOG05070">
    <property type="taxonomic scope" value="Archaea"/>
</dbReference>